<evidence type="ECO:0000256" key="4">
    <source>
        <dbReference type="ARBA" id="ARBA00022840"/>
    </source>
</evidence>
<dbReference type="PANTHER" id="PTHR11070:SF17">
    <property type="entry name" value="DNA HELICASE IV"/>
    <property type="match status" value="1"/>
</dbReference>
<sequence>MVVLGQVNIERQARGRGCSVSDHITALEYEHEERKLTHIVQVMDKQMNSLRATIGDQQQEIVEMKRHFWDEVSVDKEQLFETYVSIMQQAKDLANYERVQDHARRLLTKLDKHIGSPYFGRIDFREEYEVDKLPVTIGLMSVTDENGEHLVYDWRTPIASLFYDYAPGPVQYRTPMGVITGEMTLKRQYLIRNSKLEAVFDTGIQIGDDMLQDMLKRSADTKMKTIVSTIQREQNAIIRDDAHEVLIVQGAAGSGKTSAAMQRIAYLLYKYRESMHSEQVVLFSPNDLFNDYVSNILPELGESNMTQTTFQQYMDYRLRTTRQIEDVYDQAERLMNPASEAVGQLERASARWKASESFMAVADAFVTSLMDEGIAFESLGTPKRTIITEEMLREHFYVTLADWSLPARMDKTREWIKSYLKEWAAKEVKRVYQRFLKQPNYIGSEEEMMQMSKKHVSKWVREMRRKAHTYSFIKWDAIYEQFNAHLPRWCEIALASSSAASAYNGSEQTNDSEEKVSVSGLAGYAATQVDPDAMPNASMVATMGEHTLARMNDGMIPYEDASVFLYIMESIEGFNTFNHIRQVVIDEAQDYSAFQYALLSRLFPRSKFTILGDWNQAIYESNRVGRVEMVQRMFPERKSTVIRLKKSYRSTKPISEFAHAILPDGEPAEPFNREGKPPVVHVVTETTRPQLVLERLQQLQDAGCQSIAILAKNEASSAQVYQMLSQKMDGLRRVTKHTQQFSVGTWVIPSYLAKGLEFDGVIIWDADQEHYGHERDRKLLYTVCTRALHELHLYAVGQPSPLLPAADVN</sequence>
<dbReference type="InterPro" id="IPR000212">
    <property type="entry name" value="DNA_helicase_UvrD/REP"/>
</dbReference>
<name>A0ABR9B0J8_9BACL</name>
<evidence type="ECO:0000256" key="3">
    <source>
        <dbReference type="ARBA" id="ARBA00022806"/>
    </source>
</evidence>
<keyword evidence="2 5" id="KW-0378">Hydrolase</keyword>
<reference evidence="7 8" key="1">
    <citation type="submission" date="2020-09" db="EMBL/GenBank/DDBJ databases">
        <title>Paenibacillus sp. CAU 1523 isolated from sand of Haeundae Beach.</title>
        <authorList>
            <person name="Kim W."/>
        </authorList>
    </citation>
    <scope>NUCLEOTIDE SEQUENCE [LARGE SCALE GENOMIC DNA]</scope>
    <source>
        <strain evidence="7 8">CAU 1523</strain>
    </source>
</reference>
<dbReference type="InterPro" id="IPR027785">
    <property type="entry name" value="UvrD-like_helicase_C"/>
</dbReference>
<dbReference type="InterPro" id="IPR027417">
    <property type="entry name" value="P-loop_NTPase"/>
</dbReference>
<evidence type="ECO:0000313" key="8">
    <source>
        <dbReference type="Proteomes" id="UP000634529"/>
    </source>
</evidence>
<dbReference type="Proteomes" id="UP000634529">
    <property type="component" value="Unassembled WGS sequence"/>
</dbReference>
<evidence type="ECO:0000313" key="7">
    <source>
        <dbReference type="EMBL" id="MBD8498967.1"/>
    </source>
</evidence>
<keyword evidence="8" id="KW-1185">Reference proteome</keyword>
<feature type="binding site" evidence="5">
    <location>
        <begin position="250"/>
        <end position="257"/>
    </location>
    <ligand>
        <name>ATP</name>
        <dbReference type="ChEBI" id="CHEBI:30616"/>
    </ligand>
</feature>
<proteinExistence type="predicted"/>
<dbReference type="SUPFAM" id="SSF52540">
    <property type="entry name" value="P-loop containing nucleoside triphosphate hydrolases"/>
    <property type="match status" value="1"/>
</dbReference>
<dbReference type="InterPro" id="IPR048228">
    <property type="entry name" value="HelD_bacillota"/>
</dbReference>
<dbReference type="EMBL" id="JACYTN010000007">
    <property type="protein sequence ID" value="MBD8498967.1"/>
    <property type="molecule type" value="Genomic_DNA"/>
</dbReference>
<dbReference type="InterPro" id="IPR014016">
    <property type="entry name" value="UvrD-like_ATP-bd"/>
</dbReference>
<evidence type="ECO:0000256" key="2">
    <source>
        <dbReference type="ARBA" id="ARBA00022801"/>
    </source>
</evidence>
<dbReference type="PANTHER" id="PTHR11070">
    <property type="entry name" value="UVRD / RECB / PCRA DNA HELICASE FAMILY MEMBER"/>
    <property type="match status" value="1"/>
</dbReference>
<comment type="caution">
    <text evidence="7">The sequence shown here is derived from an EMBL/GenBank/DDBJ whole genome shotgun (WGS) entry which is preliminary data.</text>
</comment>
<dbReference type="Pfam" id="PF13538">
    <property type="entry name" value="UvrD_C_2"/>
    <property type="match status" value="1"/>
</dbReference>
<keyword evidence="3 5" id="KW-0347">Helicase</keyword>
<protein>
    <submittedName>
        <fullName evidence="7">AAA family ATPase</fullName>
    </submittedName>
</protein>
<evidence type="ECO:0000256" key="1">
    <source>
        <dbReference type="ARBA" id="ARBA00022741"/>
    </source>
</evidence>
<dbReference type="PROSITE" id="PS51198">
    <property type="entry name" value="UVRD_HELICASE_ATP_BIND"/>
    <property type="match status" value="1"/>
</dbReference>
<evidence type="ECO:0000256" key="5">
    <source>
        <dbReference type="PROSITE-ProRule" id="PRU00560"/>
    </source>
</evidence>
<gene>
    <name evidence="7" type="ORF">IFO66_11695</name>
</gene>
<evidence type="ECO:0000259" key="6">
    <source>
        <dbReference type="PROSITE" id="PS51198"/>
    </source>
</evidence>
<dbReference type="NCBIfam" id="NF041464">
    <property type="entry name" value="HelD_BACSU"/>
    <property type="match status" value="1"/>
</dbReference>
<organism evidence="7 8">
    <name type="scientific">Paenibacillus arenosi</name>
    <dbReference type="NCBI Taxonomy" id="2774142"/>
    <lineage>
        <taxon>Bacteria</taxon>
        <taxon>Bacillati</taxon>
        <taxon>Bacillota</taxon>
        <taxon>Bacilli</taxon>
        <taxon>Bacillales</taxon>
        <taxon>Paenibacillaceae</taxon>
        <taxon>Paenibacillus</taxon>
    </lineage>
</organism>
<keyword evidence="1 5" id="KW-0547">Nucleotide-binding</keyword>
<accession>A0ABR9B0J8</accession>
<keyword evidence="4 5" id="KW-0067">ATP-binding</keyword>
<dbReference type="Gene3D" id="3.40.50.300">
    <property type="entry name" value="P-loop containing nucleotide triphosphate hydrolases"/>
    <property type="match status" value="3"/>
</dbReference>
<dbReference type="Pfam" id="PF00580">
    <property type="entry name" value="UvrD-helicase"/>
    <property type="match status" value="1"/>
</dbReference>
<feature type="domain" description="UvrD-like helicase ATP-binding" evidence="6">
    <location>
        <begin position="229"/>
        <end position="651"/>
    </location>
</feature>